<evidence type="ECO:0000256" key="1">
    <source>
        <dbReference type="SAM" id="Phobius"/>
    </source>
</evidence>
<keyword evidence="1" id="KW-1133">Transmembrane helix</keyword>
<reference evidence="2" key="1">
    <citation type="journal article" date="2020" name="Nature">
        <title>Giant virus diversity and host interactions through global metagenomics.</title>
        <authorList>
            <person name="Schulz F."/>
            <person name="Roux S."/>
            <person name="Paez-Espino D."/>
            <person name="Jungbluth S."/>
            <person name="Walsh D.A."/>
            <person name="Denef V.J."/>
            <person name="McMahon K.D."/>
            <person name="Konstantinidis K.T."/>
            <person name="Eloe-Fadrosh E.A."/>
            <person name="Kyrpides N.C."/>
            <person name="Woyke T."/>
        </authorList>
    </citation>
    <scope>NUCLEOTIDE SEQUENCE</scope>
    <source>
        <strain evidence="2">GVMAG-S-ERX556126-94</strain>
    </source>
</reference>
<evidence type="ECO:0000313" key="2">
    <source>
        <dbReference type="EMBL" id="QHT39158.1"/>
    </source>
</evidence>
<keyword evidence="1" id="KW-0472">Membrane</keyword>
<accession>A0A6C0FBU8</accession>
<dbReference type="AlphaFoldDB" id="A0A6C0FBU8"/>
<keyword evidence="1" id="KW-0812">Transmembrane</keyword>
<protein>
    <submittedName>
        <fullName evidence="2">Uncharacterized protein</fullName>
    </submittedName>
</protein>
<dbReference type="EMBL" id="MN738839">
    <property type="protein sequence ID" value="QHT39158.1"/>
    <property type="molecule type" value="Genomic_DNA"/>
</dbReference>
<name>A0A6C0FBU8_9ZZZZ</name>
<feature type="transmembrane region" description="Helical" evidence="1">
    <location>
        <begin position="32"/>
        <end position="49"/>
    </location>
</feature>
<organism evidence="2">
    <name type="scientific">viral metagenome</name>
    <dbReference type="NCBI Taxonomy" id="1070528"/>
    <lineage>
        <taxon>unclassified sequences</taxon>
        <taxon>metagenomes</taxon>
        <taxon>organismal metagenomes</taxon>
    </lineage>
</organism>
<proteinExistence type="predicted"/>
<sequence length="53" mass="6557">MFYFLIKPLLHPDKMKEMFKSKPLPKEIRGKWWAYLIPWIPIIVFFFLTEAEK</sequence>